<keyword evidence="1" id="KW-0812">Transmembrane</keyword>
<feature type="transmembrane region" description="Helical" evidence="1">
    <location>
        <begin position="189"/>
        <end position="209"/>
    </location>
</feature>
<protein>
    <recommendedName>
        <fullName evidence="4">Glycosyltransferase RgtA/B/C/D-like domain-containing protein</fullName>
    </recommendedName>
</protein>
<reference evidence="2 3" key="1">
    <citation type="submission" date="2018-10" db="EMBL/GenBank/DDBJ databases">
        <title>Transmission dynamics of multidrug resistant bacteria on intensive care unit surfaces.</title>
        <authorList>
            <person name="D'Souza A.W."/>
            <person name="Potter R.F."/>
            <person name="Wallace M."/>
            <person name="Shupe A."/>
            <person name="Patel S."/>
            <person name="Sun S."/>
            <person name="Gul D."/>
            <person name="Kwon J.H."/>
            <person name="Andleeb S."/>
            <person name="Burnham C.-A.D."/>
            <person name="Dantas G."/>
        </authorList>
    </citation>
    <scope>NUCLEOTIDE SEQUENCE [LARGE SCALE GENOMIC DNA]</scope>
    <source>
        <strain evidence="2 3">WF_348</strain>
    </source>
</reference>
<gene>
    <name evidence="2" type="ORF">EGI89_03190</name>
</gene>
<keyword evidence="1" id="KW-0472">Membrane</keyword>
<comment type="caution">
    <text evidence="2">The sequence shown here is derived from an EMBL/GenBank/DDBJ whole genome shotgun (WGS) entry which is preliminary data.</text>
</comment>
<feature type="transmembrane region" description="Helical" evidence="1">
    <location>
        <begin position="305"/>
        <end position="322"/>
    </location>
</feature>
<proteinExistence type="predicted"/>
<feature type="transmembrane region" description="Helical" evidence="1">
    <location>
        <begin position="70"/>
        <end position="92"/>
    </location>
</feature>
<keyword evidence="1" id="KW-1133">Transmembrane helix</keyword>
<evidence type="ECO:0000313" key="2">
    <source>
        <dbReference type="EMBL" id="RRT93422.1"/>
    </source>
</evidence>
<name>A0A427BRU6_9FLAO</name>
<evidence type="ECO:0008006" key="4">
    <source>
        <dbReference type="Google" id="ProtNLM"/>
    </source>
</evidence>
<dbReference type="AlphaFoldDB" id="A0A427BRU6"/>
<feature type="transmembrane region" description="Helical" evidence="1">
    <location>
        <begin position="274"/>
        <end position="293"/>
    </location>
</feature>
<feature type="transmembrane region" description="Helical" evidence="1">
    <location>
        <begin position="149"/>
        <end position="177"/>
    </location>
</feature>
<dbReference type="EMBL" id="RHPO01000004">
    <property type="protein sequence ID" value="RRT93422.1"/>
    <property type="molecule type" value="Genomic_DNA"/>
</dbReference>
<dbReference type="RefSeq" id="WP_280035024.1">
    <property type="nucleotide sequence ID" value="NZ_JAOPGB010000004.1"/>
</dbReference>
<sequence length="353" mass="41255">MRVTLQKNKLTFILLFLLSILIALIGEKVLPQKFFIDANTIVFDYYNEAGFKGSYPLTMSFYKYTQLGKLPFNVVGVFQLFFYYIILFKIGVPKDFHILTIKNIIVYLAFLMIGIFISMPSKEFITFLFISQIVFLFQSKKIGFDLSLLYSFLILIIFGIFFRSYFALIPVISILLYFISKIKYTNRTFGIIIISVLVIILFSALHYLAKGEFFSDLARNSVNEVRQGSEDANSMIIPPLEPTGLLAELVNTFYSFLSVNFPIVEYKHLLSPRIFLFIIWQILFTIIFIVRFSWAIKDPIKNNRILWIFYFLFSYLAIQSVFEPDLGSAVRHKIGILPLFYYVFYYDSFSKKV</sequence>
<evidence type="ECO:0000313" key="3">
    <source>
        <dbReference type="Proteomes" id="UP000267844"/>
    </source>
</evidence>
<organism evidence="2 3">
    <name type="scientific">Empedobacter falsenii</name>
    <dbReference type="NCBI Taxonomy" id="343874"/>
    <lineage>
        <taxon>Bacteria</taxon>
        <taxon>Pseudomonadati</taxon>
        <taxon>Bacteroidota</taxon>
        <taxon>Flavobacteriia</taxon>
        <taxon>Flavobacteriales</taxon>
        <taxon>Weeksellaceae</taxon>
        <taxon>Empedobacter</taxon>
    </lineage>
</organism>
<dbReference type="Proteomes" id="UP000267844">
    <property type="component" value="Unassembled WGS sequence"/>
</dbReference>
<accession>A0A427BRU6</accession>
<feature type="transmembrane region" description="Helical" evidence="1">
    <location>
        <begin position="104"/>
        <end position="137"/>
    </location>
</feature>
<evidence type="ECO:0000256" key="1">
    <source>
        <dbReference type="SAM" id="Phobius"/>
    </source>
</evidence>